<sequence length="215" mass="23900">MDPWPLRHLALRTPRLELRPDDDAGLLELADEALRGVHPPDRMPFGVEWTDAPRERLGLDVVQHHWSARASLSPRRWAVNFLVRLDGRVIGVQSLLGESFAVRREVTTGSWLGLRHQGTGLGTQMRAAVLLFAFDHLGARAARTSAFTDNPASLAVSRKLGYRPDGTFTQVRRGRVAAQTRLVVAREDFTRPSWQLAVTGVTACLELLTGREPAE</sequence>
<dbReference type="PANTHER" id="PTHR43441">
    <property type="entry name" value="RIBOSOMAL-PROTEIN-SERINE ACETYLTRANSFERASE"/>
    <property type="match status" value="1"/>
</dbReference>
<dbReference type="InterPro" id="IPR016181">
    <property type="entry name" value="Acyl_CoA_acyltransferase"/>
</dbReference>
<feature type="domain" description="N-acetyltransferase" evidence="1">
    <location>
        <begin position="16"/>
        <end position="187"/>
    </location>
</feature>
<keyword evidence="5" id="KW-1185">Reference proteome</keyword>
<protein>
    <submittedName>
        <fullName evidence="3">GNAT family N-acetyltransferase</fullName>
    </submittedName>
    <submittedName>
        <fullName evidence="2">RimJ/RimL family protein N-acetyltransferase</fullName>
    </submittedName>
</protein>
<accession>A0A8T8I4A3</accession>
<proteinExistence type="predicted"/>
<dbReference type="PANTHER" id="PTHR43441:SF11">
    <property type="entry name" value="RIBOSOMAL-PROTEIN-SERINE ACETYLTRANSFERASE"/>
    <property type="match status" value="1"/>
</dbReference>
<evidence type="ECO:0000259" key="1">
    <source>
        <dbReference type="PROSITE" id="PS51186"/>
    </source>
</evidence>
<dbReference type="PROSITE" id="PS51186">
    <property type="entry name" value="GNAT"/>
    <property type="match status" value="1"/>
</dbReference>
<evidence type="ECO:0000313" key="5">
    <source>
        <dbReference type="Proteomes" id="UP001195724"/>
    </source>
</evidence>
<dbReference type="Pfam" id="PF13302">
    <property type="entry name" value="Acetyltransf_3"/>
    <property type="match status" value="1"/>
</dbReference>
<reference evidence="3" key="2">
    <citation type="submission" date="2021-04" db="EMBL/GenBank/DDBJ databases">
        <title>Saccharothrix algeriensis WGS.</title>
        <authorList>
            <person name="Stuskova K."/>
            <person name="Hakalova E."/>
            <person name="Tebbal A.B."/>
            <person name="Eichmeier A."/>
        </authorList>
    </citation>
    <scope>NUCLEOTIDE SEQUENCE</scope>
    <source>
        <strain evidence="3">NRRL B-24137</strain>
    </source>
</reference>
<name>A0A8T8I4A3_9PSEU</name>
<dbReference type="Gene3D" id="3.40.630.30">
    <property type="match status" value="1"/>
</dbReference>
<evidence type="ECO:0000313" key="3">
    <source>
        <dbReference type="EMBL" id="QTR05703.1"/>
    </source>
</evidence>
<dbReference type="GO" id="GO:1990189">
    <property type="term" value="F:protein N-terminal-serine acetyltransferase activity"/>
    <property type="evidence" value="ECO:0007669"/>
    <property type="project" value="TreeGrafter"/>
</dbReference>
<organism evidence="3 4">
    <name type="scientific">Saccharothrix algeriensis</name>
    <dbReference type="NCBI Taxonomy" id="173560"/>
    <lineage>
        <taxon>Bacteria</taxon>
        <taxon>Bacillati</taxon>
        <taxon>Actinomycetota</taxon>
        <taxon>Actinomycetes</taxon>
        <taxon>Pseudonocardiales</taxon>
        <taxon>Pseudonocardiaceae</taxon>
        <taxon>Saccharothrix</taxon>
    </lineage>
</organism>
<dbReference type="EMBL" id="CP072788">
    <property type="protein sequence ID" value="QTR05703.1"/>
    <property type="molecule type" value="Genomic_DNA"/>
</dbReference>
<dbReference type="AlphaFoldDB" id="A0A8T8I4A3"/>
<dbReference type="SUPFAM" id="SSF55729">
    <property type="entry name" value="Acyl-CoA N-acyltransferases (Nat)"/>
    <property type="match status" value="1"/>
</dbReference>
<gene>
    <name evidence="3" type="ORF">J7S33_14850</name>
    <name evidence="2" type="ORF">JOE68_002881</name>
</gene>
<dbReference type="RefSeq" id="WP_204842837.1">
    <property type="nucleotide sequence ID" value="NZ_JAFBCL010000001.1"/>
</dbReference>
<evidence type="ECO:0000313" key="4">
    <source>
        <dbReference type="Proteomes" id="UP000671828"/>
    </source>
</evidence>
<dbReference type="GO" id="GO:0008999">
    <property type="term" value="F:protein-N-terminal-alanine acetyltransferase activity"/>
    <property type="evidence" value="ECO:0007669"/>
    <property type="project" value="TreeGrafter"/>
</dbReference>
<dbReference type="Proteomes" id="UP001195724">
    <property type="component" value="Unassembled WGS sequence"/>
</dbReference>
<dbReference type="InterPro" id="IPR051908">
    <property type="entry name" value="Ribosomal_N-acetyltransferase"/>
</dbReference>
<dbReference type="EMBL" id="JAFBCL010000001">
    <property type="protein sequence ID" value="MBM7812016.1"/>
    <property type="molecule type" value="Genomic_DNA"/>
</dbReference>
<dbReference type="InterPro" id="IPR000182">
    <property type="entry name" value="GNAT_dom"/>
</dbReference>
<evidence type="ECO:0000313" key="2">
    <source>
        <dbReference type="EMBL" id="MBM7812016.1"/>
    </source>
</evidence>
<dbReference type="GO" id="GO:0005737">
    <property type="term" value="C:cytoplasm"/>
    <property type="evidence" value="ECO:0007669"/>
    <property type="project" value="TreeGrafter"/>
</dbReference>
<dbReference type="Proteomes" id="UP000671828">
    <property type="component" value="Chromosome"/>
</dbReference>
<reference evidence="2 5" key="1">
    <citation type="submission" date="2021-01" db="EMBL/GenBank/DDBJ databases">
        <title>Sequencing the genomes of 1000 actinobacteria strains.</title>
        <authorList>
            <person name="Klenk H.-P."/>
        </authorList>
    </citation>
    <scope>NUCLEOTIDE SEQUENCE [LARGE SCALE GENOMIC DNA]</scope>
    <source>
        <strain evidence="2 5">DSM 44581</strain>
    </source>
</reference>